<accession>A0A975GDP4</accession>
<name>A0A975GDP4_9BACT</name>
<gene>
    <name evidence="3" type="ORF">GJV85_11980</name>
</gene>
<evidence type="ECO:0000259" key="2">
    <source>
        <dbReference type="Pfam" id="PF13115"/>
    </source>
</evidence>
<dbReference type="AlphaFoldDB" id="A0A975GDP4"/>
<dbReference type="Pfam" id="PF13115">
    <property type="entry name" value="YtkA"/>
    <property type="match status" value="1"/>
</dbReference>
<evidence type="ECO:0000256" key="1">
    <source>
        <dbReference type="SAM" id="Phobius"/>
    </source>
</evidence>
<evidence type="ECO:0000313" key="4">
    <source>
        <dbReference type="Proteomes" id="UP000671852"/>
    </source>
</evidence>
<feature type="transmembrane region" description="Helical" evidence="1">
    <location>
        <begin position="6"/>
        <end position="28"/>
    </location>
</feature>
<organism evidence="3 4">
    <name type="scientific">Sulfurimonas aquatica</name>
    <dbReference type="NCBI Taxonomy" id="2672570"/>
    <lineage>
        <taxon>Bacteria</taxon>
        <taxon>Pseudomonadati</taxon>
        <taxon>Campylobacterota</taxon>
        <taxon>Epsilonproteobacteria</taxon>
        <taxon>Campylobacterales</taxon>
        <taxon>Sulfurimonadaceae</taxon>
        <taxon>Sulfurimonas</taxon>
    </lineage>
</organism>
<keyword evidence="1" id="KW-1133">Transmembrane helix</keyword>
<keyword evidence="1" id="KW-0472">Membrane</keyword>
<dbReference type="KEGG" id="saqt:GJV85_11980"/>
<dbReference type="RefSeq" id="WP_207561613.1">
    <property type="nucleotide sequence ID" value="NZ_CP046072.1"/>
</dbReference>
<dbReference type="InterPro" id="IPR032693">
    <property type="entry name" value="YtkA-like_dom"/>
</dbReference>
<dbReference type="Proteomes" id="UP000671852">
    <property type="component" value="Chromosome"/>
</dbReference>
<keyword evidence="1" id="KW-0812">Transmembrane</keyword>
<dbReference type="EMBL" id="CP046072">
    <property type="protein sequence ID" value="QSZ42802.1"/>
    <property type="molecule type" value="Genomic_DNA"/>
</dbReference>
<evidence type="ECO:0000313" key="3">
    <source>
        <dbReference type="EMBL" id="QSZ42802.1"/>
    </source>
</evidence>
<reference evidence="3" key="1">
    <citation type="submission" date="2019-11" db="EMBL/GenBank/DDBJ databases">
        <authorList>
            <person name="Kojima H."/>
        </authorList>
    </citation>
    <scope>NUCLEOTIDE SEQUENCE</scope>
    <source>
        <strain evidence="3">H1576</strain>
    </source>
</reference>
<protein>
    <recommendedName>
        <fullName evidence="2">YtkA-like domain-containing protein</fullName>
    </recommendedName>
</protein>
<feature type="domain" description="YtkA-like" evidence="2">
    <location>
        <begin position="77"/>
        <end position="141"/>
    </location>
</feature>
<proteinExistence type="predicted"/>
<keyword evidence="4" id="KW-1185">Reference proteome</keyword>
<sequence>MSKGRIWPYSIAASIILVFGFCVATIVVTQSAEIQESDAYMSKYQVADLNANILIQAKIEFDKKYNVKYLNSTTLKEDTDISYKISDKNGNAVNDAVLTLAISRPETNKLDQTLSPTIVENGVYTFTDAKFSKAGVWNLILKVEIGKNYRFLNIKSDTRNPTSYEY</sequence>
<reference evidence="3" key="2">
    <citation type="submission" date="2021-04" db="EMBL/GenBank/DDBJ databases">
        <title>Isolation and characterization of a novel species of the genus Sulfurimonas.</title>
        <authorList>
            <person name="Fukui M."/>
        </authorList>
    </citation>
    <scope>NUCLEOTIDE SEQUENCE</scope>
    <source>
        <strain evidence="3">H1576</strain>
    </source>
</reference>